<dbReference type="Proteomes" id="UP000248795">
    <property type="component" value="Unassembled WGS sequence"/>
</dbReference>
<name>A0A2W2AKR0_9HYPH</name>
<organism evidence="2 3">
    <name type="scientific">Aestuariivirga litoralis</name>
    <dbReference type="NCBI Taxonomy" id="2650924"/>
    <lineage>
        <taxon>Bacteria</taxon>
        <taxon>Pseudomonadati</taxon>
        <taxon>Pseudomonadota</taxon>
        <taxon>Alphaproteobacteria</taxon>
        <taxon>Hyphomicrobiales</taxon>
        <taxon>Aestuariivirgaceae</taxon>
        <taxon>Aestuariivirga</taxon>
    </lineage>
</organism>
<evidence type="ECO:0000256" key="1">
    <source>
        <dbReference type="SAM" id="SignalP"/>
    </source>
</evidence>
<keyword evidence="3" id="KW-1185">Reference proteome</keyword>
<dbReference type="AlphaFoldDB" id="A0A2W2AKR0"/>
<feature type="signal peptide" evidence="1">
    <location>
        <begin position="1"/>
        <end position="20"/>
    </location>
</feature>
<accession>A0A2W2AKR0</accession>
<dbReference type="PROSITE" id="PS51257">
    <property type="entry name" value="PROKAR_LIPOPROTEIN"/>
    <property type="match status" value="1"/>
</dbReference>
<dbReference type="EMBL" id="QKVK01000007">
    <property type="protein sequence ID" value="PZF75941.1"/>
    <property type="molecule type" value="Genomic_DNA"/>
</dbReference>
<feature type="chain" id="PRO_5016105692" evidence="1">
    <location>
        <begin position="21"/>
        <end position="80"/>
    </location>
</feature>
<keyword evidence="1" id="KW-0732">Signal</keyword>
<evidence type="ECO:0000313" key="2">
    <source>
        <dbReference type="EMBL" id="PZF75941.1"/>
    </source>
</evidence>
<evidence type="ECO:0000313" key="3">
    <source>
        <dbReference type="Proteomes" id="UP000248795"/>
    </source>
</evidence>
<proteinExistence type="predicted"/>
<sequence>MKSALLAIGLMAAFTAPALAGACDADLAQLKSHLASDDIQPDVKVQIQDMVAQAEKFCAAGDEQQAAEVIADASSMLTAQ</sequence>
<reference evidence="3" key="1">
    <citation type="submission" date="2018-06" db="EMBL/GenBank/DDBJ databases">
        <title>Aestuariibacter litoralis strain KCTC 52945T.</title>
        <authorList>
            <person name="Li X."/>
            <person name="Salam N."/>
            <person name="Li J.-L."/>
            <person name="Chen Y.-M."/>
            <person name="Yang Z.-W."/>
            <person name="Zhang L.-Y."/>
            <person name="Han M.-X."/>
            <person name="Xiao M."/>
            <person name="Li W.-J."/>
        </authorList>
    </citation>
    <scope>NUCLEOTIDE SEQUENCE [LARGE SCALE GENOMIC DNA]</scope>
    <source>
        <strain evidence="3">KCTC 52945</strain>
    </source>
</reference>
<gene>
    <name evidence="2" type="ORF">DK847_14900</name>
</gene>
<dbReference type="RefSeq" id="WP_111199325.1">
    <property type="nucleotide sequence ID" value="NZ_QKVK01000007.1"/>
</dbReference>
<comment type="caution">
    <text evidence="2">The sequence shown here is derived from an EMBL/GenBank/DDBJ whole genome shotgun (WGS) entry which is preliminary data.</text>
</comment>
<protein>
    <submittedName>
        <fullName evidence="2">Uncharacterized protein</fullName>
    </submittedName>
</protein>